<evidence type="ECO:0000313" key="4">
    <source>
        <dbReference type="Proteomes" id="UP001314229"/>
    </source>
</evidence>
<comment type="caution">
    <text evidence="3">The sequence shown here is derived from an EMBL/GenBank/DDBJ whole genome shotgun (WGS) entry which is preliminary data.</text>
</comment>
<proteinExistence type="inferred from homology"/>
<dbReference type="InterPro" id="IPR029373">
    <property type="entry name" value="FAM216"/>
</dbReference>
<evidence type="ECO:0000256" key="2">
    <source>
        <dbReference type="SAM" id="MobiDB-lite"/>
    </source>
</evidence>
<accession>A0AAV1QC34</accession>
<reference evidence="3 4" key="1">
    <citation type="submission" date="2024-01" db="EMBL/GenBank/DDBJ databases">
        <authorList>
            <person name="Alioto T."/>
            <person name="Alioto T."/>
            <person name="Gomez Garrido J."/>
        </authorList>
    </citation>
    <scope>NUCLEOTIDE SEQUENCE [LARGE SCALE GENOMIC DNA]</scope>
</reference>
<protein>
    <submittedName>
        <fullName evidence="3">Family with sequence similarity 216 member A</fullName>
    </submittedName>
</protein>
<organism evidence="3 4">
    <name type="scientific">Scomber scombrus</name>
    <name type="common">Atlantic mackerel</name>
    <name type="synonym">Scomber vernalis</name>
    <dbReference type="NCBI Taxonomy" id="13677"/>
    <lineage>
        <taxon>Eukaryota</taxon>
        <taxon>Metazoa</taxon>
        <taxon>Chordata</taxon>
        <taxon>Craniata</taxon>
        <taxon>Vertebrata</taxon>
        <taxon>Euteleostomi</taxon>
        <taxon>Actinopterygii</taxon>
        <taxon>Neopterygii</taxon>
        <taxon>Teleostei</taxon>
        <taxon>Neoteleostei</taxon>
        <taxon>Acanthomorphata</taxon>
        <taxon>Pelagiaria</taxon>
        <taxon>Scombriformes</taxon>
        <taxon>Scombridae</taxon>
        <taxon>Scomber</taxon>
    </lineage>
</organism>
<dbReference type="Proteomes" id="UP001314229">
    <property type="component" value="Unassembled WGS sequence"/>
</dbReference>
<dbReference type="PANTHER" id="PTHR16476">
    <property type="entry name" value="FAMILY WITH SEQUENCE SIMILARITY 216 MEMBER A"/>
    <property type="match status" value="1"/>
</dbReference>
<evidence type="ECO:0000313" key="3">
    <source>
        <dbReference type="EMBL" id="CAK6980984.1"/>
    </source>
</evidence>
<dbReference type="EMBL" id="CAWUFR010000758">
    <property type="protein sequence ID" value="CAK6980984.1"/>
    <property type="molecule type" value="Genomic_DNA"/>
</dbReference>
<dbReference type="Pfam" id="PF15107">
    <property type="entry name" value="FAM216B"/>
    <property type="match status" value="1"/>
</dbReference>
<keyword evidence="4" id="KW-1185">Reference proteome</keyword>
<dbReference type="AlphaFoldDB" id="A0AAV1QC34"/>
<gene>
    <name evidence="3" type="ORF">FSCOSCO3_A000866</name>
</gene>
<name>A0AAV1QC34_SCOSC</name>
<dbReference type="PANTHER" id="PTHR16476:SF4">
    <property type="entry name" value="PROTEIN FAM216A"/>
    <property type="match status" value="1"/>
</dbReference>
<feature type="region of interest" description="Disordered" evidence="2">
    <location>
        <begin position="134"/>
        <end position="177"/>
    </location>
</feature>
<comment type="similarity">
    <text evidence="1">Belongs to the FAM216 family.</text>
</comment>
<evidence type="ECO:0000256" key="1">
    <source>
        <dbReference type="ARBA" id="ARBA00008615"/>
    </source>
</evidence>
<sequence>MKKQVTFAESHMVHRLYQDDALPRYSGMSESKMAGVNIKNGTKIYKQPAARCEPQLQHATTIPIPKTMTAAPFLTHTALTPAQKEYLYTIAASYSTTHVRNLITQHYMNVLHRCIRAGNNHERDDNLVGTAANDASEKYQSDVPSRAKQKGKLNTGARNPGKSPLPKVPARQARNQD</sequence>